<evidence type="ECO:0000313" key="20">
    <source>
        <dbReference type="Proteomes" id="UP000486351"/>
    </source>
</evidence>
<evidence type="ECO:0000313" key="21">
    <source>
        <dbReference type="Proteomes" id="UP000488956"/>
    </source>
</evidence>
<evidence type="ECO:0000313" key="14">
    <source>
        <dbReference type="Proteomes" id="UP000437068"/>
    </source>
</evidence>
<evidence type="ECO:0000313" key="6">
    <source>
        <dbReference type="EMBL" id="KAE9154079.1"/>
    </source>
</evidence>
<dbReference type="Proteomes" id="UP000440367">
    <property type="component" value="Unassembled WGS sequence"/>
</dbReference>
<gene>
    <name evidence="10" type="ORF">PF001_g2233</name>
    <name evidence="9" type="ORF">PF002_g4453</name>
    <name evidence="8" type="ORF">PF004_g2791</name>
    <name evidence="7" type="ORF">PF005_g2452</name>
    <name evidence="6" type="ORF">PF006_g1880</name>
    <name evidence="5" type="ORF">PF007_g2398</name>
    <name evidence="11" type="ORF">PF008_g4472</name>
    <name evidence="2" type="ORF">PF009_g4312</name>
    <name evidence="4" type="ORF">PF010_g2035</name>
    <name evidence="3" type="ORF">PF011_g3170</name>
</gene>
<evidence type="ECO:0000313" key="17">
    <source>
        <dbReference type="Proteomes" id="UP000441208"/>
    </source>
</evidence>
<evidence type="ECO:0000313" key="12">
    <source>
        <dbReference type="Proteomes" id="UP000429523"/>
    </source>
</evidence>
<evidence type="ECO:0000313" key="3">
    <source>
        <dbReference type="EMBL" id="KAE9025129.1"/>
    </source>
</evidence>
<dbReference type="EMBL" id="QXFX01000053">
    <property type="protein sequence ID" value="KAE9135607.1"/>
    <property type="molecule type" value="Genomic_DNA"/>
</dbReference>
<dbReference type="Proteomes" id="UP000476176">
    <property type="component" value="Unassembled WGS sequence"/>
</dbReference>
<dbReference type="EMBL" id="QXGA01000049">
    <property type="protein sequence ID" value="KAE9154079.1"/>
    <property type="molecule type" value="Genomic_DNA"/>
</dbReference>
<dbReference type="Proteomes" id="UP000441208">
    <property type="component" value="Unassembled WGS sequence"/>
</dbReference>
<evidence type="ECO:0000313" key="7">
    <source>
        <dbReference type="EMBL" id="KAE9233158.1"/>
    </source>
</evidence>
<dbReference type="EMBL" id="QXGB01000066">
    <property type="protein sequence ID" value="KAE9233158.1"/>
    <property type="molecule type" value="Genomic_DNA"/>
</dbReference>
<evidence type="ECO:0000313" key="15">
    <source>
        <dbReference type="Proteomes" id="UP000440367"/>
    </source>
</evidence>
<dbReference type="EMBL" id="QXFY01000152">
    <property type="protein sequence ID" value="KAE9354562.1"/>
    <property type="molecule type" value="Genomic_DNA"/>
</dbReference>
<evidence type="ECO:0000313" key="9">
    <source>
        <dbReference type="EMBL" id="KAE9251116.1"/>
    </source>
</evidence>
<dbReference type="Proteomes" id="UP000429523">
    <property type="component" value="Unassembled WGS sequence"/>
</dbReference>
<reference evidence="12 13" key="1">
    <citation type="submission" date="2018-08" db="EMBL/GenBank/DDBJ databases">
        <title>Genomic investigation of the strawberry pathogen Phytophthora fragariae indicates pathogenicity is determined by transcriptional variation in three key races.</title>
        <authorList>
            <person name="Adams T.M."/>
            <person name="Armitage A.D."/>
            <person name="Sobczyk M.K."/>
            <person name="Bates H.J."/>
            <person name="Dunwell J.M."/>
            <person name="Nellist C.F."/>
            <person name="Harrison R.J."/>
        </authorList>
    </citation>
    <scope>NUCLEOTIDE SEQUENCE [LARGE SCALE GENOMIC DNA]</scope>
    <source>
        <strain evidence="10 14">A4</strain>
        <strain evidence="9 15">BC-1</strain>
        <strain evidence="8 19">BC-23</strain>
        <strain evidence="7 13">NOV-27</strain>
        <strain evidence="6 16">NOV-5</strain>
        <strain evidence="5 17">NOV-71</strain>
        <strain evidence="11 20">NOV-77</strain>
        <strain evidence="2 12">NOV-9</strain>
        <strain evidence="4 21">ONT-3</strain>
        <strain evidence="3 18">SCRP245</strain>
    </source>
</reference>
<comment type="caution">
    <text evidence="6">The sequence shown here is derived from an EMBL/GenBank/DDBJ whole genome shotgun (WGS) entry which is preliminary data.</text>
</comment>
<keyword evidence="1" id="KW-0732">Signal</keyword>
<evidence type="ECO:0000313" key="19">
    <source>
        <dbReference type="Proteomes" id="UP000476176"/>
    </source>
</evidence>
<evidence type="ECO:0008006" key="22">
    <source>
        <dbReference type="Google" id="ProtNLM"/>
    </source>
</evidence>
<evidence type="ECO:0000313" key="4">
    <source>
        <dbReference type="EMBL" id="KAE9135607.1"/>
    </source>
</evidence>
<dbReference type="EMBL" id="QXFZ01000064">
    <property type="protein sequence ID" value="KAE9135919.1"/>
    <property type="molecule type" value="Genomic_DNA"/>
</dbReference>
<dbReference type="Proteomes" id="UP000433483">
    <property type="component" value="Unassembled WGS sequence"/>
</dbReference>
<name>A0A6A3UTR6_9STRA</name>
<evidence type="ECO:0000256" key="1">
    <source>
        <dbReference type="SAM" id="SignalP"/>
    </source>
</evidence>
<evidence type="ECO:0000313" key="10">
    <source>
        <dbReference type="EMBL" id="KAE9326881.1"/>
    </source>
</evidence>
<sequence>MQKRKGSFIWVGLLFLNQNAESPFLVQNGNFVQRITNLPTLKVSASLSASGVAQLSKNRSPYTPVCTT</sequence>
<accession>A0A6A3UTR6</accession>
<dbReference type="Proteomes" id="UP000440732">
    <property type="component" value="Unassembled WGS sequence"/>
</dbReference>
<dbReference type="Proteomes" id="UP000437068">
    <property type="component" value="Unassembled WGS sequence"/>
</dbReference>
<evidence type="ECO:0000313" key="2">
    <source>
        <dbReference type="EMBL" id="KAE8946063.1"/>
    </source>
</evidence>
<organism evidence="6 16">
    <name type="scientific">Phytophthora fragariae</name>
    <dbReference type="NCBI Taxonomy" id="53985"/>
    <lineage>
        <taxon>Eukaryota</taxon>
        <taxon>Sar</taxon>
        <taxon>Stramenopiles</taxon>
        <taxon>Oomycota</taxon>
        <taxon>Peronosporomycetes</taxon>
        <taxon>Peronosporales</taxon>
        <taxon>Peronosporaceae</taxon>
        <taxon>Phytophthora</taxon>
    </lineage>
</organism>
<dbReference type="EMBL" id="QXGF01000133">
    <property type="protein sequence ID" value="KAE8946063.1"/>
    <property type="molecule type" value="Genomic_DNA"/>
</dbReference>
<dbReference type="AlphaFoldDB" id="A0A6A3UTR6"/>
<dbReference type="EMBL" id="QXGD01000138">
    <property type="protein sequence ID" value="KAE9251116.1"/>
    <property type="molecule type" value="Genomic_DNA"/>
</dbReference>
<evidence type="ECO:0000313" key="13">
    <source>
        <dbReference type="Proteomes" id="UP000433483"/>
    </source>
</evidence>
<evidence type="ECO:0000313" key="8">
    <source>
        <dbReference type="EMBL" id="KAE9250784.1"/>
    </source>
</evidence>
<evidence type="ECO:0000313" key="16">
    <source>
        <dbReference type="Proteomes" id="UP000440732"/>
    </source>
</evidence>
<feature type="chain" id="PRO_5036380691" description="Pectate lyase" evidence="1">
    <location>
        <begin position="23"/>
        <end position="68"/>
    </location>
</feature>
<feature type="signal peptide" evidence="1">
    <location>
        <begin position="1"/>
        <end position="22"/>
    </location>
</feature>
<dbReference type="Proteomes" id="UP000486351">
    <property type="component" value="Unassembled WGS sequence"/>
</dbReference>
<dbReference type="Proteomes" id="UP000460718">
    <property type="component" value="Unassembled WGS sequence"/>
</dbReference>
<dbReference type="EMBL" id="QXFW01000103">
    <property type="protein sequence ID" value="KAE9025129.1"/>
    <property type="molecule type" value="Genomic_DNA"/>
</dbReference>
<proteinExistence type="predicted"/>
<evidence type="ECO:0000313" key="18">
    <source>
        <dbReference type="Proteomes" id="UP000460718"/>
    </source>
</evidence>
<protein>
    <recommendedName>
        <fullName evidence="22">Pectate lyase</fullName>
    </recommendedName>
</protein>
<dbReference type="EMBL" id="QXGE01000060">
    <property type="protein sequence ID" value="KAE9326881.1"/>
    <property type="molecule type" value="Genomic_DNA"/>
</dbReference>
<evidence type="ECO:0000313" key="11">
    <source>
        <dbReference type="EMBL" id="KAE9354562.1"/>
    </source>
</evidence>
<evidence type="ECO:0000313" key="5">
    <source>
        <dbReference type="EMBL" id="KAE9135919.1"/>
    </source>
</evidence>
<keyword evidence="13" id="KW-1185">Reference proteome</keyword>
<dbReference type="EMBL" id="QXGC01000082">
    <property type="protein sequence ID" value="KAE9250784.1"/>
    <property type="molecule type" value="Genomic_DNA"/>
</dbReference>
<dbReference type="Proteomes" id="UP000488956">
    <property type="component" value="Unassembled WGS sequence"/>
</dbReference>